<proteinExistence type="predicted"/>
<keyword evidence="2" id="KW-1185">Reference proteome</keyword>
<evidence type="ECO:0000313" key="2">
    <source>
        <dbReference type="Proteomes" id="UP000784294"/>
    </source>
</evidence>
<gene>
    <name evidence="1" type="ORF">PXEA_LOCUS2167</name>
</gene>
<evidence type="ECO:0008006" key="3">
    <source>
        <dbReference type="Google" id="ProtNLM"/>
    </source>
</evidence>
<dbReference type="PANTHER" id="PTHR46788:SF1">
    <property type="entry name" value="EF-HAND CALCIUM-BINDING DOMAIN-CONTAINING PROTEIN 5"/>
    <property type="match status" value="1"/>
</dbReference>
<protein>
    <recommendedName>
        <fullName evidence="3">EF-hand domain-containing protein</fullName>
    </recommendedName>
</protein>
<reference evidence="1" key="1">
    <citation type="submission" date="2018-11" db="EMBL/GenBank/DDBJ databases">
        <authorList>
            <consortium name="Pathogen Informatics"/>
        </authorList>
    </citation>
    <scope>NUCLEOTIDE SEQUENCE</scope>
</reference>
<name>A0A3S5A0J9_9PLAT</name>
<dbReference type="PANTHER" id="PTHR46788">
    <property type="entry name" value="EF-HAND CALCIUM-BINDING DOMAIN-CONTAINING PROTEIN 5"/>
    <property type="match status" value="1"/>
</dbReference>
<evidence type="ECO:0000313" key="1">
    <source>
        <dbReference type="EMBL" id="VEL08727.1"/>
    </source>
</evidence>
<dbReference type="AlphaFoldDB" id="A0A3S5A0J9"/>
<comment type="caution">
    <text evidence="1">The sequence shown here is derived from an EMBL/GenBank/DDBJ whole genome shotgun (WGS) entry which is preliminary data.</text>
</comment>
<sequence length="390" mass="43790">MENNNNIIQLDDMSESLFLRSGGENETRKEDIALEQTCMLDIVPSKAVYEEAEPQEKKASELDPVSSRELNHFISEAIRLTSLYSTLHSSIGSHSYKSLSPSAATCVYDESHLTIDQFAQLCIRFLGDKLPSMVFEQFIEFIKSNYSETEDERKVKMAELKRARRLARKLELVDQLFLLWDNEGSDRIKLEQLKNYLLKYKSGILRPQFKIALREVSDLHRSSSHLSIAGQALQTASGQSTNALPLTTVQPLPSGQQPANQVGRLALHLILTKLARYLANQTTRLRQMRPASGEDELEEDVCFEELVVYLTGCLEWTLTDRLRGQARRRWLESIGNMAIASTTSLEPLFAFPKVVLIPAGVDCSFDLALVLSTSSAGVEPLPSVTVRLPL</sequence>
<dbReference type="Proteomes" id="UP000784294">
    <property type="component" value="Unassembled WGS sequence"/>
</dbReference>
<dbReference type="EMBL" id="CAAALY010004607">
    <property type="protein sequence ID" value="VEL08727.1"/>
    <property type="molecule type" value="Genomic_DNA"/>
</dbReference>
<dbReference type="OrthoDB" id="199400at2759"/>
<organism evidence="1 2">
    <name type="scientific">Protopolystoma xenopodis</name>
    <dbReference type="NCBI Taxonomy" id="117903"/>
    <lineage>
        <taxon>Eukaryota</taxon>
        <taxon>Metazoa</taxon>
        <taxon>Spiralia</taxon>
        <taxon>Lophotrochozoa</taxon>
        <taxon>Platyhelminthes</taxon>
        <taxon>Monogenea</taxon>
        <taxon>Polyopisthocotylea</taxon>
        <taxon>Polystomatidea</taxon>
        <taxon>Polystomatidae</taxon>
        <taxon>Protopolystoma</taxon>
    </lineage>
</organism>
<feature type="non-terminal residue" evidence="1">
    <location>
        <position position="1"/>
    </location>
</feature>
<accession>A0A3S5A0J9</accession>